<dbReference type="Proteomes" id="UP000236333">
    <property type="component" value="Unassembled WGS sequence"/>
</dbReference>
<accession>A0A2J8AI65</accession>
<protein>
    <submittedName>
        <fullName evidence="1">Uncharacterized protein</fullName>
    </submittedName>
</protein>
<evidence type="ECO:0000313" key="1">
    <source>
        <dbReference type="EMBL" id="PNH12213.1"/>
    </source>
</evidence>
<sequence>MMAKMRESPDNGQAGLDVAAAELWLFGLASAHVITKKSAYGRLGALAGGTGPALPGMAGEPYRLYGINSPYDKRECRLESPDRLANISNWWIGVR</sequence>
<organism evidence="1 2">
    <name type="scientific">Tetrabaena socialis</name>
    <dbReference type="NCBI Taxonomy" id="47790"/>
    <lineage>
        <taxon>Eukaryota</taxon>
        <taxon>Viridiplantae</taxon>
        <taxon>Chlorophyta</taxon>
        <taxon>core chlorophytes</taxon>
        <taxon>Chlorophyceae</taxon>
        <taxon>CS clade</taxon>
        <taxon>Chlamydomonadales</taxon>
        <taxon>Tetrabaenaceae</taxon>
        <taxon>Tetrabaena</taxon>
    </lineage>
</organism>
<evidence type="ECO:0000313" key="2">
    <source>
        <dbReference type="Proteomes" id="UP000236333"/>
    </source>
</evidence>
<gene>
    <name evidence="1" type="ORF">TSOC_000895</name>
</gene>
<reference evidence="1 2" key="1">
    <citation type="journal article" date="2017" name="Mol. Biol. Evol.">
        <title>The 4-celled Tetrabaena socialis nuclear genome reveals the essential components for genetic control of cell number at the origin of multicellularity in the volvocine lineage.</title>
        <authorList>
            <person name="Featherston J."/>
            <person name="Arakaki Y."/>
            <person name="Hanschen E.R."/>
            <person name="Ferris P.J."/>
            <person name="Michod R.E."/>
            <person name="Olson B.J.S.C."/>
            <person name="Nozaki H."/>
            <person name="Durand P.M."/>
        </authorList>
    </citation>
    <scope>NUCLEOTIDE SEQUENCE [LARGE SCALE GENOMIC DNA]</scope>
    <source>
        <strain evidence="1 2">NIES-571</strain>
    </source>
</reference>
<keyword evidence="2" id="KW-1185">Reference proteome</keyword>
<name>A0A2J8AI65_9CHLO</name>
<dbReference type="EMBL" id="PGGS01000013">
    <property type="protein sequence ID" value="PNH12213.1"/>
    <property type="molecule type" value="Genomic_DNA"/>
</dbReference>
<comment type="caution">
    <text evidence="1">The sequence shown here is derived from an EMBL/GenBank/DDBJ whole genome shotgun (WGS) entry which is preliminary data.</text>
</comment>
<dbReference type="AlphaFoldDB" id="A0A2J8AI65"/>
<proteinExistence type="predicted"/>